<dbReference type="InterPro" id="IPR029071">
    <property type="entry name" value="Ubiquitin-like_domsf"/>
</dbReference>
<sequence length="354" mass="38216">MSLEGGVVAAGTNSTSGEAIASEMQMRNQALSATSDVRKSEDDNNGNSSNLSAANIATGELKITFLMVTTEKCIRTFVPDDTVLHAKEALINDWPDNFGSKPPTSLNLRILYMGHFLDDSATLREGPRNDYSQNNYASSSANNYASSSANNYASSSANDYSQSDYDMSPASDYAQNDYDTSPADDYAQNDYAHNDYVTTPCEPVVTPFIQTVIQDLVNTVVEFSTVVVQQTLVQSITEQVTNVQVASVAVQQEALFQVTQTSICPPPATATVNNVNTVWVTVTATPTVQVVQTRVQPQIVVQPVTRTEQVQQVAIETQVVQLQATAFSTSVNNVVQVVQQNVAAVNIETPYPSA</sequence>
<evidence type="ECO:0000259" key="2">
    <source>
        <dbReference type="Pfam" id="PF13881"/>
    </source>
</evidence>
<accession>A0A9W8IMD9</accession>
<feature type="domain" description="UBL3-like ubiquitin" evidence="2">
    <location>
        <begin position="75"/>
        <end position="125"/>
    </location>
</feature>
<comment type="caution">
    <text evidence="3">The sequence shown here is derived from an EMBL/GenBank/DDBJ whole genome shotgun (WGS) entry which is preliminary data.</text>
</comment>
<gene>
    <name evidence="3" type="ORF">GGH94_001722</name>
</gene>
<feature type="compositionally biased region" description="Low complexity" evidence="1">
    <location>
        <begin position="152"/>
        <end position="166"/>
    </location>
</feature>
<dbReference type="Pfam" id="PF13881">
    <property type="entry name" value="Rad60-SLD_2"/>
    <property type="match status" value="1"/>
</dbReference>
<feature type="region of interest" description="Disordered" evidence="1">
    <location>
        <begin position="152"/>
        <end position="187"/>
    </location>
</feature>
<evidence type="ECO:0000256" key="1">
    <source>
        <dbReference type="SAM" id="MobiDB-lite"/>
    </source>
</evidence>
<protein>
    <recommendedName>
        <fullName evidence="2">UBL3-like ubiquitin domain-containing protein</fullName>
    </recommendedName>
</protein>
<dbReference type="InterPro" id="IPR039540">
    <property type="entry name" value="UBL3-like_ubiquitin_dom"/>
</dbReference>
<dbReference type="AlphaFoldDB" id="A0A9W8IMD9"/>
<dbReference type="Gene3D" id="3.10.20.90">
    <property type="entry name" value="Phosphatidylinositol 3-kinase Catalytic Subunit, Chain A, domain 1"/>
    <property type="match status" value="1"/>
</dbReference>
<keyword evidence="4" id="KW-1185">Reference proteome</keyword>
<evidence type="ECO:0000313" key="4">
    <source>
        <dbReference type="Proteomes" id="UP001140074"/>
    </source>
</evidence>
<proteinExistence type="predicted"/>
<dbReference type="SUPFAM" id="SSF54236">
    <property type="entry name" value="Ubiquitin-like"/>
    <property type="match status" value="1"/>
</dbReference>
<feature type="region of interest" description="Disordered" evidence="1">
    <location>
        <begin position="27"/>
        <end position="52"/>
    </location>
</feature>
<name>A0A9W8IMD9_9FUNG</name>
<evidence type="ECO:0000313" key="3">
    <source>
        <dbReference type="EMBL" id="KAJ2866191.1"/>
    </source>
</evidence>
<organism evidence="3 4">
    <name type="scientific">Coemansia aciculifera</name>
    <dbReference type="NCBI Taxonomy" id="417176"/>
    <lineage>
        <taxon>Eukaryota</taxon>
        <taxon>Fungi</taxon>
        <taxon>Fungi incertae sedis</taxon>
        <taxon>Zoopagomycota</taxon>
        <taxon>Kickxellomycotina</taxon>
        <taxon>Kickxellomycetes</taxon>
        <taxon>Kickxellales</taxon>
        <taxon>Kickxellaceae</taxon>
        <taxon>Coemansia</taxon>
    </lineage>
</organism>
<dbReference type="EMBL" id="JANBUY010000043">
    <property type="protein sequence ID" value="KAJ2866191.1"/>
    <property type="molecule type" value="Genomic_DNA"/>
</dbReference>
<reference evidence="3" key="1">
    <citation type="submission" date="2022-07" db="EMBL/GenBank/DDBJ databases">
        <title>Phylogenomic reconstructions and comparative analyses of Kickxellomycotina fungi.</title>
        <authorList>
            <person name="Reynolds N.K."/>
            <person name="Stajich J.E."/>
            <person name="Barry K."/>
            <person name="Grigoriev I.V."/>
            <person name="Crous P."/>
            <person name="Smith M.E."/>
        </authorList>
    </citation>
    <scope>NUCLEOTIDE SEQUENCE</scope>
    <source>
        <strain evidence="3">RSA 476</strain>
    </source>
</reference>
<dbReference type="Proteomes" id="UP001140074">
    <property type="component" value="Unassembled WGS sequence"/>
</dbReference>